<proteinExistence type="predicted"/>
<organism evidence="1">
    <name type="scientific">Arion vulgaris</name>
    <dbReference type="NCBI Taxonomy" id="1028688"/>
    <lineage>
        <taxon>Eukaryota</taxon>
        <taxon>Metazoa</taxon>
        <taxon>Spiralia</taxon>
        <taxon>Lophotrochozoa</taxon>
        <taxon>Mollusca</taxon>
        <taxon>Gastropoda</taxon>
        <taxon>Heterobranchia</taxon>
        <taxon>Euthyneura</taxon>
        <taxon>Panpulmonata</taxon>
        <taxon>Eupulmonata</taxon>
        <taxon>Stylommatophora</taxon>
        <taxon>Helicina</taxon>
        <taxon>Arionoidea</taxon>
        <taxon>Arionidae</taxon>
        <taxon>Arion</taxon>
    </lineage>
</organism>
<feature type="non-terminal residue" evidence="1">
    <location>
        <position position="63"/>
    </location>
</feature>
<accession>A0A0B7BX80</accession>
<gene>
    <name evidence="1" type="primary">ORF216014</name>
</gene>
<dbReference type="AlphaFoldDB" id="A0A0B7BX80"/>
<sequence>MMHKRNFLHRIREFWACYVTRQLEDKIATFVKEFGEKITNPFSHNNWINSLQNSAYIKKIHVH</sequence>
<dbReference type="EMBL" id="HACG01050652">
    <property type="protein sequence ID" value="CEK97517.1"/>
    <property type="molecule type" value="Transcribed_RNA"/>
</dbReference>
<name>A0A0B7BX80_9EUPU</name>
<reference evidence="1" key="1">
    <citation type="submission" date="2014-12" db="EMBL/GenBank/DDBJ databases">
        <title>Insight into the proteome of Arion vulgaris.</title>
        <authorList>
            <person name="Aradska J."/>
            <person name="Bulat T."/>
            <person name="Smidak R."/>
            <person name="Sarate P."/>
            <person name="Gangsoo J."/>
            <person name="Sialana F."/>
            <person name="Bilban M."/>
            <person name="Lubec G."/>
        </authorList>
    </citation>
    <scope>NUCLEOTIDE SEQUENCE</scope>
    <source>
        <tissue evidence="1">Skin</tissue>
    </source>
</reference>
<evidence type="ECO:0000313" key="1">
    <source>
        <dbReference type="EMBL" id="CEK97517.1"/>
    </source>
</evidence>
<protein>
    <submittedName>
        <fullName evidence="1">Uncharacterized protein</fullName>
    </submittedName>
</protein>